<evidence type="ECO:0000256" key="1">
    <source>
        <dbReference type="SAM" id="MobiDB-lite"/>
    </source>
</evidence>
<dbReference type="RefSeq" id="XP_022287075.1">
    <property type="nucleotide sequence ID" value="XM_022431367.1"/>
</dbReference>
<protein>
    <submittedName>
        <fullName evidence="3 4">Uncharacterized protein LOC111099880</fullName>
    </submittedName>
</protein>
<gene>
    <name evidence="3 4 5" type="primary">LOC111099880</name>
</gene>
<dbReference type="Proteomes" id="UP000694844">
    <property type="component" value="Chromosome 6"/>
</dbReference>
<reference evidence="3 4" key="1">
    <citation type="submission" date="2025-04" db="UniProtKB">
        <authorList>
            <consortium name="RefSeq"/>
        </authorList>
    </citation>
    <scope>IDENTIFICATION</scope>
    <source>
        <tissue evidence="3 4">Whole sample</tissue>
    </source>
</reference>
<dbReference type="KEGG" id="cvn:111099880"/>
<keyword evidence="2" id="KW-1185">Reference proteome</keyword>
<name>A0A8B8A7E4_CRAVI</name>
<feature type="region of interest" description="Disordered" evidence="1">
    <location>
        <begin position="19"/>
        <end position="66"/>
    </location>
</feature>
<dbReference type="RefSeq" id="XP_022287074.1">
    <property type="nucleotide sequence ID" value="XM_022431366.1"/>
</dbReference>
<evidence type="ECO:0000313" key="4">
    <source>
        <dbReference type="RefSeq" id="XP_022287074.1"/>
    </source>
</evidence>
<dbReference type="AlphaFoldDB" id="A0A8B8A7E4"/>
<evidence type="ECO:0000313" key="5">
    <source>
        <dbReference type="RefSeq" id="XP_022287075.1"/>
    </source>
</evidence>
<feature type="compositionally biased region" description="Basic and acidic residues" evidence="1">
    <location>
        <begin position="45"/>
        <end position="56"/>
    </location>
</feature>
<evidence type="ECO:0000313" key="3">
    <source>
        <dbReference type="RefSeq" id="XP_022287073.1"/>
    </source>
</evidence>
<dbReference type="GeneID" id="111099880"/>
<accession>A0A8B8A7E4</accession>
<proteinExistence type="predicted"/>
<evidence type="ECO:0000313" key="2">
    <source>
        <dbReference type="Proteomes" id="UP000694844"/>
    </source>
</evidence>
<dbReference type="RefSeq" id="XP_022287073.1">
    <property type="nucleotide sequence ID" value="XM_022431365.1"/>
</dbReference>
<organism evidence="2 5">
    <name type="scientific">Crassostrea virginica</name>
    <name type="common">Eastern oyster</name>
    <dbReference type="NCBI Taxonomy" id="6565"/>
    <lineage>
        <taxon>Eukaryota</taxon>
        <taxon>Metazoa</taxon>
        <taxon>Spiralia</taxon>
        <taxon>Lophotrochozoa</taxon>
        <taxon>Mollusca</taxon>
        <taxon>Bivalvia</taxon>
        <taxon>Autobranchia</taxon>
        <taxon>Pteriomorphia</taxon>
        <taxon>Ostreida</taxon>
        <taxon>Ostreoidea</taxon>
        <taxon>Ostreidae</taxon>
        <taxon>Crassostrea</taxon>
    </lineage>
</organism>
<feature type="compositionally biased region" description="Polar residues" evidence="1">
    <location>
        <begin position="19"/>
        <end position="31"/>
    </location>
</feature>
<sequence length="255" mass="28363">MESKENPELLPFNEKLKHFQNQGATPSTLQKNIDAVKRKKPVAKKPQDIGEQETKPRSVFTQVSPGLNILPDISRNLHDDTERSSDVLEEDINSSDFVNEVEDSDISSETEITNSSDYIAIASVGNNAAAMKCMRNDQKIVEENYIKKHHDSSRYVNLSECVTEAPPIEEHPPRSTPYPTPPYPLTNSAVGRSITRMPVSAPIGFESLVPHSTGSYHSPNSSFQEDSMSQSMSSYLTEPIVAMPVPDFRRVDSKS</sequence>
<feature type="region of interest" description="Disordered" evidence="1">
    <location>
        <begin position="211"/>
        <end position="231"/>
    </location>
</feature>